<organism evidence="1 2">
    <name type="scientific">Photorhabdus cinerea</name>
    <dbReference type="NCBI Taxonomy" id="471575"/>
    <lineage>
        <taxon>Bacteria</taxon>
        <taxon>Pseudomonadati</taxon>
        <taxon>Pseudomonadota</taxon>
        <taxon>Gammaproteobacteria</taxon>
        <taxon>Enterobacterales</taxon>
        <taxon>Morganellaceae</taxon>
        <taxon>Photorhabdus</taxon>
    </lineage>
</organism>
<dbReference type="Proteomes" id="UP000591844">
    <property type="component" value="Unassembled WGS sequence"/>
</dbReference>
<protein>
    <recommendedName>
        <fullName evidence="3">Ferritin-like domain-containing protein</fullName>
    </recommendedName>
</protein>
<comment type="caution">
    <text evidence="1">The sequence shown here is derived from an EMBL/GenBank/DDBJ whole genome shotgun (WGS) entry which is preliminary data.</text>
</comment>
<evidence type="ECO:0008006" key="3">
    <source>
        <dbReference type="Google" id="ProtNLM"/>
    </source>
</evidence>
<sequence>MYNPNKLSNIDFINAKHYDLYLKGKTKQIWDSNLNWDLAGKDLIPESLYETAAIVASLSVHVEILGMQNAAELLLQCDDFSLKIGLAQAVNDEARHSELFAK</sequence>
<evidence type="ECO:0000313" key="1">
    <source>
        <dbReference type="EMBL" id="NHB93433.1"/>
    </source>
</evidence>
<dbReference type="AlphaFoldDB" id="A0A7X5QFF0"/>
<evidence type="ECO:0000313" key="2">
    <source>
        <dbReference type="Proteomes" id="UP000591844"/>
    </source>
</evidence>
<gene>
    <name evidence="1" type="ORF">C5469_15325</name>
</gene>
<proteinExistence type="predicted"/>
<keyword evidence="2" id="KW-1185">Reference proteome</keyword>
<reference evidence="1 2" key="1">
    <citation type="submission" date="2018-02" db="EMBL/GenBank/DDBJ databases">
        <authorList>
            <person name="Machado R.A."/>
        </authorList>
    </citation>
    <scope>NUCLEOTIDE SEQUENCE [LARGE SCALE GENOMIC DNA]</scope>
    <source>
        <strain evidence="1 2">DSM 19724</strain>
    </source>
</reference>
<name>A0A7X5QFF0_9GAMM</name>
<accession>A0A7X5QFF0</accession>
<dbReference type="EMBL" id="PUJW01000015">
    <property type="protein sequence ID" value="NHB93433.1"/>
    <property type="molecule type" value="Genomic_DNA"/>
</dbReference>
<dbReference type="RefSeq" id="WP_166308325.1">
    <property type="nucleotide sequence ID" value="NZ_CAWPIB010000015.1"/>
</dbReference>